<organism evidence="17 18">
    <name type="scientific">Anopheles albimanus</name>
    <name type="common">New world malaria mosquito</name>
    <dbReference type="NCBI Taxonomy" id="7167"/>
    <lineage>
        <taxon>Eukaryota</taxon>
        <taxon>Metazoa</taxon>
        <taxon>Ecdysozoa</taxon>
        <taxon>Arthropoda</taxon>
        <taxon>Hexapoda</taxon>
        <taxon>Insecta</taxon>
        <taxon>Pterygota</taxon>
        <taxon>Neoptera</taxon>
        <taxon>Endopterygota</taxon>
        <taxon>Diptera</taxon>
        <taxon>Nematocera</taxon>
        <taxon>Culicoidea</taxon>
        <taxon>Culicidae</taxon>
        <taxon>Anophelinae</taxon>
        <taxon>Anopheles</taxon>
    </lineage>
</organism>
<evidence type="ECO:0000256" key="3">
    <source>
        <dbReference type="ARBA" id="ARBA00022448"/>
    </source>
</evidence>
<sequence>MSSNFRNTTLNEERVFGGGPSLPLSTSHPPPLPPRPQFTGGGGDMIYGNRYGFPGQSGMHGYSPYGGYSPMDYYGHRGYGGFMGQGGYGGYGNPGTLNYPEHRFIQLAEESSRPAFQILESLVGAVGNVATMLDSTFFAVTSSFRAVLSVAANLAHLKGTFAQFWSSLALVRAAVWLYRKMLYKLRITKTDPTMEAFREAFRISTSVDGSASDGSQRKHSSSLLAALFMGFMLSVPYILIKLFAPKMNEDHASADPRQWNNPLEVQVLHDFDASNPQELTIRSGQMLLLAPKQIQLDRHLLNTGWVLAAPMDRKNAGIIPLNYVQALKQATETL</sequence>
<dbReference type="GO" id="GO:0016560">
    <property type="term" value="P:protein import into peroxisome matrix, docking"/>
    <property type="evidence" value="ECO:0007669"/>
    <property type="project" value="InterPro"/>
</dbReference>
<evidence type="ECO:0000256" key="9">
    <source>
        <dbReference type="ARBA" id="ARBA00023140"/>
    </source>
</evidence>
<dbReference type="PROSITE" id="PS50002">
    <property type="entry name" value="SH3"/>
    <property type="match status" value="1"/>
</dbReference>
<feature type="transmembrane region" description="Helical" evidence="15">
    <location>
        <begin position="122"/>
        <end position="140"/>
    </location>
</feature>
<evidence type="ECO:0000256" key="14">
    <source>
        <dbReference type="SAM" id="MobiDB-lite"/>
    </source>
</evidence>
<dbReference type="Gene3D" id="2.30.30.40">
    <property type="entry name" value="SH3 Domains"/>
    <property type="match status" value="1"/>
</dbReference>
<evidence type="ECO:0000256" key="1">
    <source>
        <dbReference type="ARBA" id="ARBA00006033"/>
    </source>
</evidence>
<evidence type="ECO:0000256" key="6">
    <source>
        <dbReference type="ARBA" id="ARBA00022989"/>
    </source>
</evidence>
<evidence type="ECO:0000256" key="10">
    <source>
        <dbReference type="ARBA" id="ARBA00029693"/>
    </source>
</evidence>
<feature type="domain" description="SH3" evidence="16">
    <location>
        <begin position="260"/>
        <end position="329"/>
    </location>
</feature>
<evidence type="ECO:0000259" key="16">
    <source>
        <dbReference type="PROSITE" id="PS50002"/>
    </source>
</evidence>
<dbReference type="InterPro" id="IPR001452">
    <property type="entry name" value="SH3_domain"/>
</dbReference>
<evidence type="ECO:0000313" key="18">
    <source>
        <dbReference type="Proteomes" id="UP000069272"/>
    </source>
</evidence>
<dbReference type="CTD" id="5194"/>
<dbReference type="SMART" id="SM00326">
    <property type="entry name" value="SH3"/>
    <property type="match status" value="1"/>
</dbReference>
<keyword evidence="7" id="KW-0811">Translocation</keyword>
<feature type="region of interest" description="Disordered" evidence="14">
    <location>
        <begin position="1"/>
        <end position="41"/>
    </location>
</feature>
<feature type="compositionally biased region" description="Polar residues" evidence="14">
    <location>
        <begin position="1"/>
        <end position="10"/>
    </location>
</feature>
<keyword evidence="2 13" id="KW-0728">SH3 domain</keyword>
<evidence type="ECO:0000256" key="12">
    <source>
        <dbReference type="ARBA" id="ARBA00046271"/>
    </source>
</evidence>
<proteinExistence type="inferred from homology"/>
<evidence type="ECO:0000256" key="8">
    <source>
        <dbReference type="ARBA" id="ARBA00023136"/>
    </source>
</evidence>
<dbReference type="RefSeq" id="XP_035779844.1">
    <property type="nucleotide sequence ID" value="XM_035923951.1"/>
</dbReference>
<dbReference type="InterPro" id="IPR035463">
    <property type="entry name" value="Pex13"/>
</dbReference>
<comment type="subcellular location">
    <subcellularLocation>
        <location evidence="12">Peroxisome membrane</location>
    </subcellularLocation>
</comment>
<reference evidence="17" key="2">
    <citation type="submission" date="2022-08" db="UniProtKB">
        <authorList>
            <consortium name="EnsemblMetazoa"/>
        </authorList>
    </citation>
    <scope>IDENTIFICATION</scope>
    <source>
        <strain evidence="17">STECLA/ALBI9_A</strain>
    </source>
</reference>
<evidence type="ECO:0000256" key="2">
    <source>
        <dbReference type="ARBA" id="ARBA00022443"/>
    </source>
</evidence>
<keyword evidence="5" id="KW-0653">Protein transport</keyword>
<evidence type="ECO:0000313" key="17">
    <source>
        <dbReference type="EnsemblMetazoa" id="AALB007948-PA"/>
    </source>
</evidence>
<keyword evidence="6 15" id="KW-1133">Transmembrane helix</keyword>
<dbReference type="InterPro" id="IPR036028">
    <property type="entry name" value="SH3-like_dom_sf"/>
</dbReference>
<name>A0A8W7JVF3_ANOAL</name>
<feature type="transmembrane region" description="Helical" evidence="15">
    <location>
        <begin position="160"/>
        <end position="178"/>
    </location>
</feature>
<feature type="transmembrane region" description="Helical" evidence="15">
    <location>
        <begin position="223"/>
        <end position="244"/>
    </location>
</feature>
<dbReference type="PANTHER" id="PTHR19332">
    <property type="entry name" value="PEROXISOMAL MEMBRANE PROTEIN PEX13"/>
    <property type="match status" value="1"/>
</dbReference>
<dbReference type="OrthoDB" id="10037838at2759"/>
<accession>A0A8W7JVF3</accession>
<evidence type="ECO:0000256" key="15">
    <source>
        <dbReference type="SAM" id="Phobius"/>
    </source>
</evidence>
<reference evidence="17 18" key="1">
    <citation type="journal article" date="2017" name="G3 (Bethesda)">
        <title>The Physical Genome Mapping of Anopheles albimanus Corrected Scaffold Misassemblies and Identified Interarm Rearrangements in Genus Anopheles.</title>
        <authorList>
            <person name="Artemov G.N."/>
            <person name="Peery A.N."/>
            <person name="Jiang X."/>
            <person name="Tu Z."/>
            <person name="Stegniy V.N."/>
            <person name="Sharakhova M.V."/>
            <person name="Sharakhov I.V."/>
        </authorList>
    </citation>
    <scope>NUCLEOTIDE SEQUENCE [LARGE SCALE GENOMIC DNA]</scope>
    <source>
        <strain evidence="17 18">ALBI9_A</strain>
    </source>
</reference>
<dbReference type="Pfam" id="PF04088">
    <property type="entry name" value="Peroxin-13_N"/>
    <property type="match status" value="1"/>
</dbReference>
<keyword evidence="8 15" id="KW-0472">Membrane</keyword>
<dbReference type="GO" id="GO:0005778">
    <property type="term" value="C:peroxisomal membrane"/>
    <property type="evidence" value="ECO:0007669"/>
    <property type="project" value="UniProtKB-SubCell"/>
</dbReference>
<dbReference type="AlphaFoldDB" id="A0A8W7JVF3"/>
<protein>
    <recommendedName>
        <fullName evidence="11">Peroxisomal membrane protein PEX13</fullName>
    </recommendedName>
    <alternativeName>
        <fullName evidence="10">Peroxin-13</fullName>
    </alternativeName>
</protein>
<dbReference type="KEGG" id="aali:118460020"/>
<dbReference type="SUPFAM" id="SSF50044">
    <property type="entry name" value="SH3-domain"/>
    <property type="match status" value="1"/>
</dbReference>
<keyword evidence="9" id="KW-0576">Peroxisome</keyword>
<comment type="similarity">
    <text evidence="1">Belongs to the peroxin-13 family.</text>
</comment>
<evidence type="ECO:0000256" key="7">
    <source>
        <dbReference type="ARBA" id="ARBA00023010"/>
    </source>
</evidence>
<evidence type="ECO:0000256" key="13">
    <source>
        <dbReference type="PROSITE-ProRule" id="PRU00192"/>
    </source>
</evidence>
<evidence type="ECO:0000256" key="5">
    <source>
        <dbReference type="ARBA" id="ARBA00022927"/>
    </source>
</evidence>
<dbReference type="Proteomes" id="UP000069272">
    <property type="component" value="Chromosome 2L"/>
</dbReference>
<dbReference type="InterPro" id="IPR007223">
    <property type="entry name" value="Peroxin-13_N"/>
</dbReference>
<dbReference type="GO" id="GO:1990429">
    <property type="term" value="C:peroxisomal importomer complex"/>
    <property type="evidence" value="ECO:0007669"/>
    <property type="project" value="TreeGrafter"/>
</dbReference>
<evidence type="ECO:0000256" key="11">
    <source>
        <dbReference type="ARBA" id="ARBA00034535"/>
    </source>
</evidence>
<keyword evidence="3" id="KW-0813">Transport</keyword>
<evidence type="ECO:0000256" key="4">
    <source>
        <dbReference type="ARBA" id="ARBA00022692"/>
    </source>
</evidence>
<dbReference type="CDD" id="cd11864">
    <property type="entry name" value="SH3_PEX13_eumet"/>
    <property type="match status" value="1"/>
</dbReference>
<keyword evidence="4 15" id="KW-0812">Transmembrane</keyword>
<dbReference type="GeneID" id="118460020"/>
<keyword evidence="18" id="KW-1185">Reference proteome</keyword>
<dbReference type="PANTHER" id="PTHR19332:SF1">
    <property type="entry name" value="PEROXISOMAL MEMBRANE PROTEIN PEX13"/>
    <property type="match status" value="1"/>
</dbReference>
<dbReference type="EnsemblMetazoa" id="AALB007948-RA">
    <property type="protein sequence ID" value="AALB007948-PA"/>
    <property type="gene ID" value="AALB007948"/>
</dbReference>